<dbReference type="EMBL" id="JAFEKC020000019">
    <property type="protein sequence ID" value="KAK0509246.1"/>
    <property type="molecule type" value="Genomic_DNA"/>
</dbReference>
<feature type="region of interest" description="Disordered" evidence="1">
    <location>
        <begin position="117"/>
        <end position="168"/>
    </location>
</feature>
<reference evidence="2" key="1">
    <citation type="submission" date="2023-03" db="EMBL/GenBank/DDBJ databases">
        <title>Complete genome of Cladonia borealis.</title>
        <authorList>
            <person name="Park H."/>
        </authorList>
    </citation>
    <scope>NUCLEOTIDE SEQUENCE</scope>
    <source>
        <strain evidence="2">ANT050790</strain>
    </source>
</reference>
<evidence type="ECO:0000256" key="1">
    <source>
        <dbReference type="SAM" id="MobiDB-lite"/>
    </source>
</evidence>
<dbReference type="Proteomes" id="UP001166286">
    <property type="component" value="Unassembled WGS sequence"/>
</dbReference>
<sequence length="712" mass="79354">MNEALSARGRGSNDEYYEYSPLSIFYDSYFTQPVQHNHEQNVNYAQTGHPGVVVDQPRPADCPTYLPYQSQAPALMDLDLLSAENYQEVPYNQGFSEQHNSGTVQMYGGFLASTTYETKVPSSPPSMTNRRSSKKGVPKGVSPDETATRQRGRPRLENRDQNASERRRTQIRLAQRAYRQRKETTISGLARRVDVLGKTIEDMHKVFLDFREKAIAGGIQKGAPSLAKDLDTAAERISELLKTSKQEPNNEDEELNPNPSTPPVDIAEISTSNSRRTAAVMGSNRASVWGYQTTFEEEPDDYDGETAHQDLARSAQLDQIPMWDWTAAEAIQQYQSNPPDEAEAMGGVIEPVQQYQVETPARPIDLQSSFSPDTGVFADDFNPSVEKPSLGLMSLPIPTSHSYHETSFARRLMRITVEKGIRCLTDPNASQGDLSRKFRFTWCFKSSSDMIETLLAVASRTTRDSLENWETPRLHLGGAGLHFPRANIDGESSPPAWWASEVPMGPPRLAQPETPVPDSMTIADIIRKLRMEGNWFDSSDVEQYLRSKGLNLDGQSSIVEIIEPVDSVPELQEVQMPSTSSPEASSPLDSTRGPRSPEVVESNWFSDPFLSNTDYDWTEGMTNPGVPDMDIDFAVETTDYFDSKVMDPSFDLSLYTGPMPTFNTKIKKFLDVDKFLDNISQNSMCVGRTAGFRKSAVDSALDSATIEHLLVA</sequence>
<feature type="region of interest" description="Disordered" evidence="1">
    <location>
        <begin position="572"/>
        <end position="599"/>
    </location>
</feature>
<comment type="caution">
    <text evidence="2">The sequence shown here is derived from an EMBL/GenBank/DDBJ whole genome shotgun (WGS) entry which is preliminary data.</text>
</comment>
<dbReference type="GO" id="GO:0003700">
    <property type="term" value="F:DNA-binding transcription factor activity"/>
    <property type="evidence" value="ECO:0007669"/>
    <property type="project" value="InterPro"/>
</dbReference>
<feature type="compositionally biased region" description="Polar residues" evidence="1">
    <location>
        <begin position="575"/>
        <end position="589"/>
    </location>
</feature>
<name>A0AA39U742_9LECA</name>
<dbReference type="SUPFAM" id="SSF57959">
    <property type="entry name" value="Leucine zipper domain"/>
    <property type="match status" value="1"/>
</dbReference>
<dbReference type="AlphaFoldDB" id="A0AA39U742"/>
<dbReference type="PANTHER" id="PTHR40618">
    <property type="entry name" value="B-ZIP TRANSCRIPTION FACTOR (EUROFUNG)-RELATED"/>
    <property type="match status" value="1"/>
</dbReference>
<organism evidence="2 3">
    <name type="scientific">Cladonia borealis</name>
    <dbReference type="NCBI Taxonomy" id="184061"/>
    <lineage>
        <taxon>Eukaryota</taxon>
        <taxon>Fungi</taxon>
        <taxon>Dikarya</taxon>
        <taxon>Ascomycota</taxon>
        <taxon>Pezizomycotina</taxon>
        <taxon>Lecanoromycetes</taxon>
        <taxon>OSLEUM clade</taxon>
        <taxon>Lecanoromycetidae</taxon>
        <taxon>Lecanorales</taxon>
        <taxon>Lecanorineae</taxon>
        <taxon>Cladoniaceae</taxon>
        <taxon>Cladonia</taxon>
    </lineage>
</organism>
<gene>
    <name evidence="2" type="ORF">JMJ35_008617</name>
</gene>
<feature type="compositionally biased region" description="Basic and acidic residues" evidence="1">
    <location>
        <begin position="154"/>
        <end position="168"/>
    </location>
</feature>
<dbReference type="Gene3D" id="1.20.5.170">
    <property type="match status" value="1"/>
</dbReference>
<proteinExistence type="predicted"/>
<keyword evidence="3" id="KW-1185">Reference proteome</keyword>
<evidence type="ECO:0000313" key="3">
    <source>
        <dbReference type="Proteomes" id="UP001166286"/>
    </source>
</evidence>
<evidence type="ECO:0000313" key="2">
    <source>
        <dbReference type="EMBL" id="KAK0509246.1"/>
    </source>
</evidence>
<dbReference type="PANTHER" id="PTHR40618:SF1">
    <property type="entry name" value="B-ZIP TRANSCRIPTION FACTOR (EUROFUNG)"/>
    <property type="match status" value="1"/>
</dbReference>
<feature type="region of interest" description="Disordered" evidence="1">
    <location>
        <begin position="241"/>
        <end position="265"/>
    </location>
</feature>
<dbReference type="InterPro" id="IPR046347">
    <property type="entry name" value="bZIP_sf"/>
</dbReference>
<accession>A0AA39U742</accession>
<evidence type="ECO:0008006" key="4">
    <source>
        <dbReference type="Google" id="ProtNLM"/>
    </source>
</evidence>
<dbReference type="CDD" id="cd14688">
    <property type="entry name" value="bZIP_YAP"/>
    <property type="match status" value="1"/>
</dbReference>
<protein>
    <recommendedName>
        <fullName evidence="4">BZIP domain-containing protein</fullName>
    </recommendedName>
</protein>
<feature type="compositionally biased region" description="Polar residues" evidence="1">
    <location>
        <begin position="117"/>
        <end position="130"/>
    </location>
</feature>